<evidence type="ECO:0000256" key="1">
    <source>
        <dbReference type="ARBA" id="ARBA00004613"/>
    </source>
</evidence>
<keyword evidence="4" id="KW-0378">Hydrolase</keyword>
<reference evidence="10 11" key="1">
    <citation type="journal article" date="2007" name="Nature">
        <title>Evolution of genes and genomes on the Drosophila phylogeny.</title>
        <authorList>
            <consortium name="Drosophila 12 Genomes Consortium"/>
            <person name="Clark A.G."/>
            <person name="Eisen M.B."/>
            <person name="Smith D.R."/>
            <person name="Bergman C.M."/>
            <person name="Oliver B."/>
            <person name="Markow T.A."/>
            <person name="Kaufman T.C."/>
            <person name="Kellis M."/>
            <person name="Gelbart W."/>
            <person name="Iyer V.N."/>
            <person name="Pollard D.A."/>
            <person name="Sackton T.B."/>
            <person name="Larracuente A.M."/>
            <person name="Singh N.D."/>
            <person name="Abad J.P."/>
            <person name="Abt D.N."/>
            <person name="Adryan B."/>
            <person name="Aguade M."/>
            <person name="Akashi H."/>
            <person name="Anderson W.W."/>
            <person name="Aquadro C.F."/>
            <person name="Ardell D.H."/>
            <person name="Arguello R."/>
            <person name="Artieri C.G."/>
            <person name="Barbash D.A."/>
            <person name="Barker D."/>
            <person name="Barsanti P."/>
            <person name="Batterham P."/>
            <person name="Batzoglou S."/>
            <person name="Begun D."/>
            <person name="Bhutkar A."/>
            <person name="Blanco E."/>
            <person name="Bosak S.A."/>
            <person name="Bradley R.K."/>
            <person name="Brand A.D."/>
            <person name="Brent M.R."/>
            <person name="Brooks A.N."/>
            <person name="Brown R.H."/>
            <person name="Butlin R.K."/>
            <person name="Caggese C."/>
            <person name="Calvi B.R."/>
            <person name="Bernardo de Carvalho A."/>
            <person name="Caspi A."/>
            <person name="Castrezana S."/>
            <person name="Celniker S.E."/>
            <person name="Chang J.L."/>
            <person name="Chapple C."/>
            <person name="Chatterji S."/>
            <person name="Chinwalla A."/>
            <person name="Civetta A."/>
            <person name="Clifton S.W."/>
            <person name="Comeron J.M."/>
            <person name="Costello J.C."/>
            <person name="Coyne J.A."/>
            <person name="Daub J."/>
            <person name="David R.G."/>
            <person name="Delcher A.L."/>
            <person name="Delehaunty K."/>
            <person name="Do C.B."/>
            <person name="Ebling H."/>
            <person name="Edwards K."/>
            <person name="Eickbush T."/>
            <person name="Evans J.D."/>
            <person name="Filipski A."/>
            <person name="Findeiss S."/>
            <person name="Freyhult E."/>
            <person name="Fulton L."/>
            <person name="Fulton R."/>
            <person name="Garcia A.C."/>
            <person name="Gardiner A."/>
            <person name="Garfield D.A."/>
            <person name="Garvin B.E."/>
            <person name="Gibson G."/>
            <person name="Gilbert D."/>
            <person name="Gnerre S."/>
            <person name="Godfrey J."/>
            <person name="Good R."/>
            <person name="Gotea V."/>
            <person name="Gravely B."/>
            <person name="Greenberg A.J."/>
            <person name="Griffiths-Jones S."/>
            <person name="Gross S."/>
            <person name="Guigo R."/>
            <person name="Gustafson E.A."/>
            <person name="Haerty W."/>
            <person name="Hahn M.W."/>
            <person name="Halligan D.L."/>
            <person name="Halpern A.L."/>
            <person name="Halter G.M."/>
            <person name="Han M.V."/>
            <person name="Heger A."/>
            <person name="Hillier L."/>
            <person name="Hinrichs A.S."/>
            <person name="Holmes I."/>
            <person name="Hoskins R.A."/>
            <person name="Hubisz M.J."/>
            <person name="Hultmark D."/>
            <person name="Huntley M.A."/>
            <person name="Jaffe D.B."/>
            <person name="Jagadeeshan S."/>
            <person name="Jeck W.R."/>
            <person name="Johnson J."/>
            <person name="Jones C.D."/>
            <person name="Jordan W.C."/>
            <person name="Karpen G.H."/>
            <person name="Kataoka E."/>
            <person name="Keightley P.D."/>
            <person name="Kheradpour P."/>
            <person name="Kirkness E.F."/>
            <person name="Koerich L.B."/>
            <person name="Kristiansen K."/>
            <person name="Kudrna D."/>
            <person name="Kulathinal R.J."/>
            <person name="Kumar S."/>
            <person name="Kwok R."/>
            <person name="Lander E."/>
            <person name="Langley C.H."/>
            <person name="Lapoint R."/>
            <person name="Lazzaro B.P."/>
            <person name="Lee S.J."/>
            <person name="Levesque L."/>
            <person name="Li R."/>
            <person name="Lin C.F."/>
            <person name="Lin M.F."/>
            <person name="Lindblad-Toh K."/>
            <person name="Llopart A."/>
            <person name="Long M."/>
            <person name="Low L."/>
            <person name="Lozovsky E."/>
            <person name="Lu J."/>
            <person name="Luo M."/>
            <person name="Machado C.A."/>
            <person name="Makalowski W."/>
            <person name="Marzo M."/>
            <person name="Matsuda M."/>
            <person name="Matzkin L."/>
            <person name="McAllister B."/>
            <person name="McBride C.S."/>
            <person name="McKernan B."/>
            <person name="McKernan K."/>
            <person name="Mendez-Lago M."/>
            <person name="Minx P."/>
            <person name="Mollenhauer M.U."/>
            <person name="Montooth K."/>
            <person name="Mount S.M."/>
            <person name="Mu X."/>
            <person name="Myers E."/>
            <person name="Negre B."/>
            <person name="Newfeld S."/>
            <person name="Nielsen R."/>
            <person name="Noor M.A."/>
            <person name="O'Grady P."/>
            <person name="Pachter L."/>
            <person name="Papaceit M."/>
            <person name="Parisi M.J."/>
            <person name="Parisi M."/>
            <person name="Parts L."/>
            <person name="Pedersen J.S."/>
            <person name="Pesole G."/>
            <person name="Phillippy A.M."/>
            <person name="Ponting C.P."/>
            <person name="Pop M."/>
            <person name="Porcelli D."/>
            <person name="Powell J.R."/>
            <person name="Prohaska S."/>
            <person name="Pruitt K."/>
            <person name="Puig M."/>
            <person name="Quesneville H."/>
            <person name="Ram K.R."/>
            <person name="Rand D."/>
            <person name="Rasmussen M.D."/>
            <person name="Reed L.K."/>
            <person name="Reenan R."/>
            <person name="Reily A."/>
            <person name="Remington K.A."/>
            <person name="Rieger T.T."/>
            <person name="Ritchie M.G."/>
            <person name="Robin C."/>
            <person name="Rogers Y.H."/>
            <person name="Rohde C."/>
            <person name="Rozas J."/>
            <person name="Rubenfield M.J."/>
            <person name="Ruiz A."/>
            <person name="Russo S."/>
            <person name="Salzberg S.L."/>
            <person name="Sanchez-Gracia A."/>
            <person name="Saranga D.J."/>
            <person name="Sato H."/>
            <person name="Schaeffer S.W."/>
            <person name="Schatz M.C."/>
            <person name="Schlenke T."/>
            <person name="Schwartz R."/>
            <person name="Segarra C."/>
            <person name="Singh R.S."/>
            <person name="Sirot L."/>
            <person name="Sirota M."/>
            <person name="Sisneros N.B."/>
            <person name="Smith C.D."/>
            <person name="Smith T.F."/>
            <person name="Spieth J."/>
            <person name="Stage D.E."/>
            <person name="Stark A."/>
            <person name="Stephan W."/>
            <person name="Strausberg R.L."/>
            <person name="Strempel S."/>
            <person name="Sturgill D."/>
            <person name="Sutton G."/>
            <person name="Sutton G.G."/>
            <person name="Tao W."/>
            <person name="Teichmann S."/>
            <person name="Tobari Y.N."/>
            <person name="Tomimura Y."/>
            <person name="Tsolas J.M."/>
            <person name="Valente V.L."/>
            <person name="Venter E."/>
            <person name="Venter J.C."/>
            <person name="Vicario S."/>
            <person name="Vieira F.G."/>
            <person name="Vilella A.J."/>
            <person name="Villasante A."/>
            <person name="Walenz B."/>
            <person name="Wang J."/>
            <person name="Wasserman M."/>
            <person name="Watts T."/>
            <person name="Wilson D."/>
            <person name="Wilson R.K."/>
            <person name="Wing R.A."/>
            <person name="Wolfner M.F."/>
            <person name="Wong A."/>
            <person name="Wong G.K."/>
            <person name="Wu C.I."/>
            <person name="Wu G."/>
            <person name="Yamamoto D."/>
            <person name="Yang H.P."/>
            <person name="Yang S.P."/>
            <person name="Yorke J.A."/>
            <person name="Yoshida K."/>
            <person name="Zdobnov E."/>
            <person name="Zhang P."/>
            <person name="Zhang Y."/>
            <person name="Zimin A.V."/>
            <person name="Baldwin J."/>
            <person name="Abdouelleil A."/>
            <person name="Abdulkadir J."/>
            <person name="Abebe A."/>
            <person name="Abera B."/>
            <person name="Abreu J."/>
            <person name="Acer S.C."/>
            <person name="Aftuck L."/>
            <person name="Alexander A."/>
            <person name="An P."/>
            <person name="Anderson E."/>
            <person name="Anderson S."/>
            <person name="Arachi H."/>
            <person name="Azer M."/>
            <person name="Bachantsang P."/>
            <person name="Barry A."/>
            <person name="Bayul T."/>
            <person name="Berlin A."/>
            <person name="Bessette D."/>
            <person name="Bloom T."/>
            <person name="Blye J."/>
            <person name="Boguslavskiy L."/>
            <person name="Bonnet C."/>
            <person name="Boukhgalter B."/>
            <person name="Bourzgui I."/>
            <person name="Brown A."/>
            <person name="Cahill P."/>
            <person name="Channer S."/>
            <person name="Cheshatsang Y."/>
            <person name="Chuda L."/>
            <person name="Citroen M."/>
            <person name="Collymore A."/>
            <person name="Cooke P."/>
            <person name="Costello M."/>
            <person name="D'Aco K."/>
            <person name="Daza R."/>
            <person name="De Haan G."/>
            <person name="DeGray S."/>
            <person name="DeMaso C."/>
            <person name="Dhargay N."/>
            <person name="Dooley K."/>
            <person name="Dooley E."/>
            <person name="Doricent M."/>
            <person name="Dorje P."/>
            <person name="Dorjee K."/>
            <person name="Dupes A."/>
            <person name="Elong R."/>
            <person name="Falk J."/>
            <person name="Farina A."/>
            <person name="Faro S."/>
            <person name="Ferguson D."/>
            <person name="Fisher S."/>
            <person name="Foley C.D."/>
            <person name="Franke A."/>
            <person name="Friedrich D."/>
            <person name="Gadbois L."/>
            <person name="Gearin G."/>
            <person name="Gearin C.R."/>
            <person name="Giannoukos G."/>
            <person name="Goode T."/>
            <person name="Graham J."/>
            <person name="Grandbois E."/>
            <person name="Grewal S."/>
            <person name="Gyaltsen K."/>
            <person name="Hafez N."/>
            <person name="Hagos B."/>
            <person name="Hall J."/>
            <person name="Henson C."/>
            <person name="Hollinger A."/>
            <person name="Honan T."/>
            <person name="Huard M.D."/>
            <person name="Hughes L."/>
            <person name="Hurhula B."/>
            <person name="Husby M.E."/>
            <person name="Kamat A."/>
            <person name="Kanga B."/>
            <person name="Kashin S."/>
            <person name="Khazanovich D."/>
            <person name="Kisner P."/>
            <person name="Lance K."/>
            <person name="Lara M."/>
            <person name="Lee W."/>
            <person name="Lennon N."/>
            <person name="Letendre F."/>
            <person name="LeVine R."/>
            <person name="Lipovsky A."/>
            <person name="Liu X."/>
            <person name="Liu J."/>
            <person name="Liu S."/>
            <person name="Lokyitsang T."/>
            <person name="Lokyitsang Y."/>
            <person name="Lubonja R."/>
            <person name="Lui A."/>
            <person name="MacDonald P."/>
            <person name="Magnisalis V."/>
            <person name="Maru K."/>
            <person name="Matthews C."/>
            <person name="McCusker W."/>
            <person name="McDonough S."/>
            <person name="Mehta T."/>
            <person name="Meldrim J."/>
            <person name="Meneus L."/>
            <person name="Mihai O."/>
            <person name="Mihalev A."/>
            <person name="Mihova T."/>
            <person name="Mittelman R."/>
            <person name="Mlenga V."/>
            <person name="Montmayeur A."/>
            <person name="Mulrain L."/>
            <person name="Navidi A."/>
            <person name="Naylor J."/>
            <person name="Negash T."/>
            <person name="Nguyen T."/>
            <person name="Nguyen N."/>
            <person name="Nicol R."/>
            <person name="Norbu C."/>
            <person name="Norbu N."/>
            <person name="Novod N."/>
            <person name="O'Neill B."/>
            <person name="Osman S."/>
            <person name="Markiewicz E."/>
            <person name="Oyono O.L."/>
            <person name="Patti C."/>
            <person name="Phunkhang P."/>
            <person name="Pierre F."/>
            <person name="Priest M."/>
            <person name="Raghuraman S."/>
            <person name="Rege F."/>
            <person name="Reyes R."/>
            <person name="Rise C."/>
            <person name="Rogov P."/>
            <person name="Ross K."/>
            <person name="Ryan E."/>
            <person name="Settipalli S."/>
            <person name="Shea T."/>
            <person name="Sherpa N."/>
            <person name="Shi L."/>
            <person name="Shih D."/>
            <person name="Sparrow T."/>
            <person name="Spaulding J."/>
            <person name="Stalker J."/>
            <person name="Stange-Thomann N."/>
            <person name="Stavropoulos S."/>
            <person name="Stone C."/>
            <person name="Strader C."/>
            <person name="Tesfaye S."/>
            <person name="Thomson T."/>
            <person name="Thoulutsang Y."/>
            <person name="Thoulutsang D."/>
            <person name="Topham K."/>
            <person name="Topping I."/>
            <person name="Tsamla T."/>
            <person name="Vassiliev H."/>
            <person name="Vo A."/>
            <person name="Wangchuk T."/>
            <person name="Wangdi T."/>
            <person name="Weiand M."/>
            <person name="Wilkinson J."/>
            <person name="Wilson A."/>
            <person name="Yadav S."/>
            <person name="Young G."/>
            <person name="Yu Q."/>
            <person name="Zembek L."/>
            <person name="Zhong D."/>
            <person name="Zimmer A."/>
            <person name="Zwirko Z."/>
            <person name="Jaffe D.B."/>
            <person name="Alvarez P."/>
            <person name="Brockman W."/>
            <person name="Butler J."/>
            <person name="Chin C."/>
            <person name="Gnerre S."/>
            <person name="Grabherr M."/>
            <person name="Kleber M."/>
            <person name="Mauceli E."/>
            <person name="MacCallum I."/>
        </authorList>
    </citation>
    <scope>NUCLEOTIDE SEQUENCE [LARGE SCALE GENOMIC DNA]</scope>
    <source>
        <strain evidence="11">Rob3c / Tucson 14021-0248.25</strain>
    </source>
</reference>
<keyword evidence="11" id="KW-1185">Reference proteome</keyword>
<evidence type="ECO:0000256" key="4">
    <source>
        <dbReference type="ARBA" id="ARBA00022801"/>
    </source>
</evidence>
<feature type="chain" id="PRO_5002805994" evidence="8">
    <location>
        <begin position="20"/>
        <end position="537"/>
    </location>
</feature>
<evidence type="ECO:0000256" key="8">
    <source>
        <dbReference type="SAM" id="SignalP"/>
    </source>
</evidence>
<dbReference type="SMR" id="B4HSD3"/>
<keyword evidence="8" id="KW-0732">Signal</keyword>
<dbReference type="PROSITE" id="PS00135">
    <property type="entry name" value="TRYPSIN_SER"/>
    <property type="match status" value="1"/>
</dbReference>
<dbReference type="CDD" id="cd00190">
    <property type="entry name" value="Tryp_SPc"/>
    <property type="match status" value="1"/>
</dbReference>
<dbReference type="InterPro" id="IPR001254">
    <property type="entry name" value="Trypsin_dom"/>
</dbReference>
<evidence type="ECO:0000313" key="11">
    <source>
        <dbReference type="Proteomes" id="UP000001292"/>
    </source>
</evidence>
<name>B4HSD3_DROSE</name>
<protein>
    <submittedName>
        <fullName evidence="10">GM20642</fullName>
    </submittedName>
</protein>
<sequence length="537" mass="58176">MRSPQQLLVLLLATVVAAGQSSYNSVYNEVIPPELKQAIDQELTKEAKFFDELDLIPQSCRFRGHKFECGLSISCVLGGGKPLDLCSGGMIWSCCVDKDLDAEESPHAAPVNNTSDIIHLHDIYPDLSTNANKPQHHLHHHSGNGLSAAPSTSSTASSSARPAYPSSYYGTKRPTHYSGSNPYKPGSSAGGSSRPSSSSSSLNSWEHETGGHLGSISGITNHLDSFFDAESQAPLDSAGAPPPNEPLPNAQAFAVGNVLDLNAGEAADEYQSGGSGGYHDAQLSSSAGLRRGLHTIQSHCRRSFHGLWLPSLAGGADQEWVPHQKTQLRRCTDLQSMGDNGCPLCGFIRLGEWDVRGQEERLNHEEYGIERKEVHPHYNPADFVNDVALIRLDRNVVYKQHIIPVCLPPSTTKLTGKMATVAGWGRTRHGQSTVPSVLQEVDVEVISNDRCQRWFRAAGRREAIHDVFLCAGYKDGGRDSCQGDSGGPLTLTMDGRKTLIGLVSWGIGCGREHLPGVYTNIQRFVPWINKVMANDNA</sequence>
<dbReference type="Pfam" id="PF00089">
    <property type="entry name" value="Trypsin"/>
    <property type="match status" value="1"/>
</dbReference>
<dbReference type="PRINTS" id="PR00722">
    <property type="entry name" value="CHYMOTRYPSIN"/>
</dbReference>
<feature type="compositionally biased region" description="Low complexity" evidence="7">
    <location>
        <begin position="147"/>
        <end position="169"/>
    </location>
</feature>
<evidence type="ECO:0000259" key="9">
    <source>
        <dbReference type="PROSITE" id="PS50240"/>
    </source>
</evidence>
<evidence type="ECO:0000256" key="7">
    <source>
        <dbReference type="SAM" id="MobiDB-lite"/>
    </source>
</evidence>
<keyword evidence="6" id="KW-1015">Disulfide bond</keyword>
<keyword evidence="5" id="KW-0720">Serine protease</keyword>
<evidence type="ECO:0000313" key="10">
    <source>
        <dbReference type="EMBL" id="EDW47028.1"/>
    </source>
</evidence>
<dbReference type="OMA" id="WGFDGNQ"/>
<organism evidence="11">
    <name type="scientific">Drosophila sechellia</name>
    <name type="common">Fruit fly</name>
    <dbReference type="NCBI Taxonomy" id="7238"/>
    <lineage>
        <taxon>Eukaryota</taxon>
        <taxon>Metazoa</taxon>
        <taxon>Ecdysozoa</taxon>
        <taxon>Arthropoda</taxon>
        <taxon>Hexapoda</taxon>
        <taxon>Insecta</taxon>
        <taxon>Pterygota</taxon>
        <taxon>Neoptera</taxon>
        <taxon>Endopterygota</taxon>
        <taxon>Diptera</taxon>
        <taxon>Brachycera</taxon>
        <taxon>Muscomorpha</taxon>
        <taxon>Ephydroidea</taxon>
        <taxon>Drosophilidae</taxon>
        <taxon>Drosophila</taxon>
        <taxon>Sophophora</taxon>
    </lineage>
</organism>
<evidence type="ECO:0000256" key="6">
    <source>
        <dbReference type="ARBA" id="ARBA00023157"/>
    </source>
</evidence>
<dbReference type="GO" id="GO:0006508">
    <property type="term" value="P:proteolysis"/>
    <property type="evidence" value="ECO:0007669"/>
    <property type="project" value="UniProtKB-KW"/>
</dbReference>
<feature type="compositionally biased region" description="Low complexity" evidence="7">
    <location>
        <begin position="186"/>
        <end position="204"/>
    </location>
</feature>
<dbReference type="AlphaFoldDB" id="B4HSD3"/>
<dbReference type="InterPro" id="IPR043504">
    <property type="entry name" value="Peptidase_S1_PA_chymotrypsin"/>
</dbReference>
<evidence type="ECO:0000256" key="3">
    <source>
        <dbReference type="ARBA" id="ARBA00022670"/>
    </source>
</evidence>
<dbReference type="HOGENOM" id="CLU_006842_17_1_1"/>
<proteinExistence type="predicted"/>
<dbReference type="InterPro" id="IPR050127">
    <property type="entry name" value="Serine_Proteases_S1"/>
</dbReference>
<dbReference type="GO" id="GO:0004252">
    <property type="term" value="F:serine-type endopeptidase activity"/>
    <property type="evidence" value="ECO:0007669"/>
    <property type="project" value="InterPro"/>
</dbReference>
<dbReference type="STRING" id="7238.B4HSD3"/>
<comment type="subcellular location">
    <subcellularLocation>
        <location evidence="1">Secreted</location>
    </subcellularLocation>
</comment>
<feature type="domain" description="Peptidase S1" evidence="9">
    <location>
        <begin position="254"/>
        <end position="533"/>
    </location>
</feature>
<dbReference type="Proteomes" id="UP000001292">
    <property type="component" value="Unassembled WGS sequence"/>
</dbReference>
<dbReference type="Gene3D" id="2.40.10.10">
    <property type="entry name" value="Trypsin-like serine proteases"/>
    <property type="match status" value="2"/>
</dbReference>
<evidence type="ECO:0000256" key="5">
    <source>
        <dbReference type="ARBA" id="ARBA00022825"/>
    </source>
</evidence>
<accession>B4HSD3</accession>
<dbReference type="FunFam" id="2.40.10.10:FF:000212">
    <property type="entry name" value="Serine protease P53"/>
    <property type="match status" value="1"/>
</dbReference>
<evidence type="ECO:0000256" key="2">
    <source>
        <dbReference type="ARBA" id="ARBA00022525"/>
    </source>
</evidence>
<dbReference type="SMART" id="SM00020">
    <property type="entry name" value="Tryp_SPc"/>
    <property type="match status" value="1"/>
</dbReference>
<feature type="signal peptide" evidence="8">
    <location>
        <begin position="1"/>
        <end position="19"/>
    </location>
</feature>
<dbReference type="PANTHER" id="PTHR24264">
    <property type="entry name" value="TRYPSIN-RELATED"/>
    <property type="match status" value="1"/>
</dbReference>
<dbReference type="PANTHER" id="PTHR24264:SF65">
    <property type="entry name" value="SRCR DOMAIN-CONTAINING PROTEIN"/>
    <property type="match status" value="1"/>
</dbReference>
<dbReference type="InterPro" id="IPR001314">
    <property type="entry name" value="Peptidase_S1A"/>
</dbReference>
<dbReference type="GO" id="GO:0005615">
    <property type="term" value="C:extracellular space"/>
    <property type="evidence" value="ECO:0007669"/>
    <property type="project" value="TreeGrafter"/>
</dbReference>
<dbReference type="InterPro" id="IPR009003">
    <property type="entry name" value="Peptidase_S1_PA"/>
</dbReference>
<keyword evidence="3" id="KW-0645">Protease</keyword>
<feature type="region of interest" description="Disordered" evidence="7">
    <location>
        <begin position="129"/>
        <end position="209"/>
    </location>
</feature>
<keyword evidence="2" id="KW-0964">Secreted</keyword>
<dbReference type="EMBL" id="CH480816">
    <property type="protein sequence ID" value="EDW47028.1"/>
    <property type="molecule type" value="Genomic_DNA"/>
</dbReference>
<dbReference type="PROSITE" id="PS50240">
    <property type="entry name" value="TRYPSIN_DOM"/>
    <property type="match status" value="1"/>
</dbReference>
<dbReference type="InterPro" id="IPR033116">
    <property type="entry name" value="TRYPSIN_SER"/>
</dbReference>
<gene>
    <name evidence="10" type="primary">Dsec\GM20642</name>
    <name evidence="10" type="ORF">Dsec_GM20642</name>
</gene>
<dbReference type="PhylomeDB" id="B4HSD3"/>
<dbReference type="SUPFAM" id="SSF50494">
    <property type="entry name" value="Trypsin-like serine proteases"/>
    <property type="match status" value="1"/>
</dbReference>